<sequence>MAKEVNREEYARQKHHKDKQTKFALDLLKSRDPRSLDEYNDAIQKGLKDCNCQKDPDPKKGIAHKEGCPHNDFQSHQKQQRRLLKNYIYYKTEYNYNRDYSPEYYFARQIYLEKQAGQVKVQVKQKFLKGKNFNDDHLY</sequence>
<protein>
    <submittedName>
        <fullName evidence="2">Uncharacterized protein</fullName>
    </submittedName>
</protein>
<reference evidence="2" key="1">
    <citation type="submission" date="2021-01" db="EMBL/GenBank/DDBJ databases">
        <authorList>
            <consortium name="Genoscope - CEA"/>
            <person name="William W."/>
        </authorList>
    </citation>
    <scope>NUCLEOTIDE SEQUENCE</scope>
</reference>
<accession>A0A8S1WD31</accession>
<organism evidence="2 3">
    <name type="scientific">Paramecium octaurelia</name>
    <dbReference type="NCBI Taxonomy" id="43137"/>
    <lineage>
        <taxon>Eukaryota</taxon>
        <taxon>Sar</taxon>
        <taxon>Alveolata</taxon>
        <taxon>Ciliophora</taxon>
        <taxon>Intramacronucleata</taxon>
        <taxon>Oligohymenophorea</taxon>
        <taxon>Peniculida</taxon>
        <taxon>Parameciidae</taxon>
        <taxon>Paramecium</taxon>
    </lineage>
</organism>
<dbReference type="AlphaFoldDB" id="A0A8S1WD31"/>
<name>A0A8S1WD31_PAROT</name>
<dbReference type="EMBL" id="CAJJDP010000088">
    <property type="protein sequence ID" value="CAD8187003.1"/>
    <property type="molecule type" value="Genomic_DNA"/>
</dbReference>
<dbReference type="OrthoDB" id="309295at2759"/>
<keyword evidence="3" id="KW-1185">Reference proteome</keyword>
<evidence type="ECO:0000313" key="3">
    <source>
        <dbReference type="Proteomes" id="UP000683925"/>
    </source>
</evidence>
<evidence type="ECO:0000256" key="1">
    <source>
        <dbReference type="SAM" id="MobiDB-lite"/>
    </source>
</evidence>
<dbReference type="Proteomes" id="UP000683925">
    <property type="component" value="Unassembled WGS sequence"/>
</dbReference>
<feature type="region of interest" description="Disordered" evidence="1">
    <location>
        <begin position="1"/>
        <end position="26"/>
    </location>
</feature>
<gene>
    <name evidence="2" type="ORF">POCTA_138.1.T0890059</name>
</gene>
<feature type="compositionally biased region" description="Basic and acidic residues" evidence="1">
    <location>
        <begin position="1"/>
        <end position="12"/>
    </location>
</feature>
<evidence type="ECO:0000313" key="2">
    <source>
        <dbReference type="EMBL" id="CAD8187003.1"/>
    </source>
</evidence>
<comment type="caution">
    <text evidence="2">The sequence shown here is derived from an EMBL/GenBank/DDBJ whole genome shotgun (WGS) entry which is preliminary data.</text>
</comment>
<proteinExistence type="predicted"/>
<dbReference type="OMA" id="EYYFARQ"/>